<feature type="compositionally biased region" description="Acidic residues" evidence="1">
    <location>
        <begin position="249"/>
        <end position="258"/>
    </location>
</feature>
<feature type="region of interest" description="Disordered" evidence="1">
    <location>
        <begin position="632"/>
        <end position="824"/>
    </location>
</feature>
<feature type="region of interest" description="Disordered" evidence="1">
    <location>
        <begin position="860"/>
        <end position="902"/>
    </location>
</feature>
<dbReference type="GO" id="GO:0005759">
    <property type="term" value="C:mitochondrial matrix"/>
    <property type="evidence" value="ECO:0007669"/>
    <property type="project" value="TreeGrafter"/>
</dbReference>
<dbReference type="GO" id="GO:0044528">
    <property type="term" value="P:regulation of mitochondrial mRNA stability"/>
    <property type="evidence" value="ECO:0007669"/>
    <property type="project" value="TreeGrafter"/>
</dbReference>
<feature type="compositionally biased region" description="Acidic residues" evidence="1">
    <location>
        <begin position="672"/>
        <end position="682"/>
    </location>
</feature>
<protein>
    <submittedName>
        <fullName evidence="2">Uncharacterized protein</fullName>
    </submittedName>
</protein>
<feature type="compositionally biased region" description="Low complexity" evidence="1">
    <location>
        <begin position="565"/>
        <end position="574"/>
    </location>
</feature>
<sequence>MMPRELEKLAGAFDDMPPPMRRQNRGRGGREEGQSPPRILTGKGRTEKWKHLSDKNGRREQEEGLGGGENEETSNKFGKSPGAVANREAQSGRYNKAVWKEIFAEIAPRLKYCPPRTLGLVLNAMARLKISNNRFLVRVREHMTASTLRRSSMHEICNVANAFAKLQGGRVARGRETAEDVRGFRELFRRIAKESIWKMDEANGLELSVIANAFVKAQCLEEELFRFIARETKERAGDLLALHTKEKEEQGEEGETTEMEERQSESLQAKEEDITLEGRLRFSAQQMSSLLLSLSKAHEHFRRRPSTEGPVRQELQEALHEGFLCCETLIKSGKMQLSFNNISNLCQALQKSHTHHASLLGRMAMMVVRHEETIPHQHVATIAAAFGSLGLFNSRLFERLAEDALKGPPASEWKGPELLMLLRGCTAAGAFLLEGPPRDLFAFLAGALASRLPEADSDVFVASLQGLSWASVQRLKAKEPLELDAALLSAGAPLVFAVRRVASAKVRGCPFEKLCVLFVTSGRLVAACRKVVGGNGKDAHGSGEGKEDGRRSEDSEKSEIPPMPSSSSRNDESAAAASAVVEALGETLAESHAIFSEALKAHRAPRSTFQRKLLKMTCTDLGLSKRETLLVLGETGGRREKGAPKGGEEGEGEGEDVTEGKEREDLGRDSESEAESDLEEESTDRWLASHVPSLKEKRGPQSSNRSRDSVGEQTHRSHQRKEDDENSKLARGEEFFADEPAGRSKRSNDHLDKQFTASLRGPFAFSGGEGEDEGESGDFEEEMEDIGALPSDYRDAVPVKGGAVKRRNNSPRNNRVSGVLRSIPSASQKVIQEFEQGEDRPGDLWSNHTEHETGVHIQNEMLSDLNEHARDEKSTPRSRSEFTMKGAEAVAASRRKQRSLRS</sequence>
<reference evidence="2" key="1">
    <citation type="submission" date="2014-11" db="EMBL/GenBank/DDBJ databases">
        <authorList>
            <person name="Otto D Thomas"/>
            <person name="Naeem Raeece"/>
        </authorList>
    </citation>
    <scope>NUCLEOTIDE SEQUENCE</scope>
</reference>
<feature type="compositionally biased region" description="Basic and acidic residues" evidence="1">
    <location>
        <begin position="865"/>
        <end position="882"/>
    </location>
</feature>
<feature type="compositionally biased region" description="Basic and acidic residues" evidence="1">
    <location>
        <begin position="259"/>
        <end position="270"/>
    </location>
</feature>
<dbReference type="GO" id="GO:0000963">
    <property type="term" value="P:mitochondrial RNA processing"/>
    <property type="evidence" value="ECO:0007669"/>
    <property type="project" value="TreeGrafter"/>
</dbReference>
<feature type="region of interest" description="Disordered" evidence="1">
    <location>
        <begin position="1"/>
        <end position="88"/>
    </location>
</feature>
<dbReference type="PANTHER" id="PTHR21228">
    <property type="entry name" value="FAST LEU-RICH DOMAIN-CONTAINING"/>
    <property type="match status" value="1"/>
</dbReference>
<feature type="region of interest" description="Disordered" evidence="1">
    <location>
        <begin position="240"/>
        <end position="270"/>
    </location>
</feature>
<evidence type="ECO:0000256" key="1">
    <source>
        <dbReference type="SAM" id="MobiDB-lite"/>
    </source>
</evidence>
<accession>A0A0G4HA71</accession>
<feature type="compositionally biased region" description="Basic and acidic residues" evidence="1">
    <location>
        <begin position="693"/>
        <end position="753"/>
    </location>
</feature>
<feature type="compositionally biased region" description="Basic and acidic residues" evidence="1">
    <location>
        <begin position="636"/>
        <end position="648"/>
    </location>
</feature>
<feature type="compositionally biased region" description="Basic and acidic residues" evidence="1">
    <location>
        <begin position="44"/>
        <end position="62"/>
    </location>
</feature>
<name>A0A0G4HA71_9ALVE</name>
<feature type="compositionally biased region" description="Acidic residues" evidence="1">
    <location>
        <begin position="769"/>
        <end position="785"/>
    </location>
</feature>
<dbReference type="GO" id="GO:0035770">
    <property type="term" value="C:ribonucleoprotein granule"/>
    <property type="evidence" value="ECO:0007669"/>
    <property type="project" value="TreeGrafter"/>
</dbReference>
<feature type="region of interest" description="Disordered" evidence="1">
    <location>
        <begin position="535"/>
        <end position="574"/>
    </location>
</feature>
<feature type="compositionally biased region" description="Basic and acidic residues" evidence="1">
    <location>
        <begin position="658"/>
        <end position="671"/>
    </location>
</feature>
<feature type="compositionally biased region" description="Basic and acidic residues" evidence="1">
    <location>
        <begin position="537"/>
        <end position="559"/>
    </location>
</feature>
<organism evidence="2">
    <name type="scientific">Chromera velia CCMP2878</name>
    <dbReference type="NCBI Taxonomy" id="1169474"/>
    <lineage>
        <taxon>Eukaryota</taxon>
        <taxon>Sar</taxon>
        <taxon>Alveolata</taxon>
        <taxon>Colpodellida</taxon>
        <taxon>Chromeraceae</taxon>
        <taxon>Chromera</taxon>
    </lineage>
</organism>
<proteinExistence type="predicted"/>
<dbReference type="VEuPathDB" id="CryptoDB:Cvel_25593"/>
<dbReference type="PANTHER" id="PTHR21228:SF40">
    <property type="entry name" value="LD45607P"/>
    <property type="match status" value="1"/>
</dbReference>
<dbReference type="EMBL" id="CDMZ01002116">
    <property type="protein sequence ID" value="CEM40850.1"/>
    <property type="molecule type" value="Genomic_DNA"/>
</dbReference>
<gene>
    <name evidence="2" type="ORF">Cvel_25593</name>
</gene>
<evidence type="ECO:0000313" key="2">
    <source>
        <dbReference type="EMBL" id="CEM40850.1"/>
    </source>
</evidence>
<feature type="compositionally biased region" description="Basic residues" evidence="1">
    <location>
        <begin position="893"/>
        <end position="902"/>
    </location>
</feature>
<dbReference type="GO" id="GO:0003723">
    <property type="term" value="F:RNA binding"/>
    <property type="evidence" value="ECO:0007669"/>
    <property type="project" value="TreeGrafter"/>
</dbReference>
<dbReference type="AlphaFoldDB" id="A0A0G4HA71"/>
<dbReference type="InterPro" id="IPR050870">
    <property type="entry name" value="FAST_kinase"/>
</dbReference>